<organism evidence="1 2">
    <name type="scientific">Nonomuraea rosea</name>
    <dbReference type="NCBI Taxonomy" id="638574"/>
    <lineage>
        <taxon>Bacteria</taxon>
        <taxon>Bacillati</taxon>
        <taxon>Actinomycetota</taxon>
        <taxon>Actinomycetes</taxon>
        <taxon>Streptosporangiales</taxon>
        <taxon>Streptosporangiaceae</taxon>
        <taxon>Nonomuraea</taxon>
    </lineage>
</organism>
<dbReference type="GO" id="GO:0008168">
    <property type="term" value="F:methyltransferase activity"/>
    <property type="evidence" value="ECO:0007669"/>
    <property type="project" value="UniProtKB-KW"/>
</dbReference>
<accession>A0ABP6ZLW9</accession>
<keyword evidence="1" id="KW-0489">Methyltransferase</keyword>
<proteinExistence type="predicted"/>
<dbReference type="Pfam" id="PF04672">
    <property type="entry name" value="Methyltransf_19"/>
    <property type="match status" value="1"/>
</dbReference>
<dbReference type="SUPFAM" id="SSF53335">
    <property type="entry name" value="S-adenosyl-L-methionine-dependent methyltransferases"/>
    <property type="match status" value="1"/>
</dbReference>
<dbReference type="PIRSF" id="PIRSF017393">
    <property type="entry name" value="MTase_SAV2177"/>
    <property type="match status" value="1"/>
</dbReference>
<evidence type="ECO:0000313" key="1">
    <source>
        <dbReference type="EMBL" id="GAA3611171.1"/>
    </source>
</evidence>
<keyword evidence="1" id="KW-0808">Transferase</keyword>
<dbReference type="InterPro" id="IPR029063">
    <property type="entry name" value="SAM-dependent_MTases_sf"/>
</dbReference>
<keyword evidence="2" id="KW-1185">Reference proteome</keyword>
<comment type="caution">
    <text evidence="1">The sequence shown here is derived from an EMBL/GenBank/DDBJ whole genome shotgun (WGS) entry which is preliminary data.</text>
</comment>
<gene>
    <name evidence="1" type="ORF">GCM10022419_115200</name>
</gene>
<dbReference type="Gene3D" id="3.40.50.150">
    <property type="entry name" value="Vaccinia Virus protein VP39"/>
    <property type="match status" value="1"/>
</dbReference>
<reference evidence="2" key="1">
    <citation type="journal article" date="2019" name="Int. J. Syst. Evol. Microbiol.">
        <title>The Global Catalogue of Microorganisms (GCM) 10K type strain sequencing project: providing services to taxonomists for standard genome sequencing and annotation.</title>
        <authorList>
            <consortium name="The Broad Institute Genomics Platform"/>
            <consortium name="The Broad Institute Genome Sequencing Center for Infectious Disease"/>
            <person name="Wu L."/>
            <person name="Ma J."/>
        </authorList>
    </citation>
    <scope>NUCLEOTIDE SEQUENCE [LARGE SCALE GENOMIC DNA]</scope>
    <source>
        <strain evidence="2">JCM 17326</strain>
    </source>
</reference>
<dbReference type="InterPro" id="IPR006764">
    <property type="entry name" value="SAM_dep_MeTrfase_SAV2177_type"/>
</dbReference>
<evidence type="ECO:0000313" key="2">
    <source>
        <dbReference type="Proteomes" id="UP001500630"/>
    </source>
</evidence>
<dbReference type="EMBL" id="BAABDQ010000047">
    <property type="protein sequence ID" value="GAA3611171.1"/>
    <property type="molecule type" value="Genomic_DNA"/>
</dbReference>
<protein>
    <submittedName>
        <fullName evidence="1">SAM-dependent methyltransferase</fullName>
    </submittedName>
</protein>
<sequence>MEGAHVSDEARRLAGVDTSTPNLARMHDYFLGGKDNFAVDREAAEAVLAVAPEVRVMAREHQAFNLRALRFLVEQGITQFINLGTGLPNEFNTHELVQAQAPGTHVAYVENDPVTLVHGRALLARGPGTAMVKGDVMHPGELLADPGLREIIDFDRPVGLLLFGVLQYIPDKSDPFRRVAELRAALPAGSYIVITHVVFDARPEAAEPIVDVYRKMRGGPAEGGARTREDILPFFDGLDLVDPGVVYVREWRPDSPFLQERPEKAWVMVGVGRKTGP</sequence>
<name>A0ABP6ZLW9_9ACTN</name>
<dbReference type="Proteomes" id="UP001500630">
    <property type="component" value="Unassembled WGS sequence"/>
</dbReference>
<dbReference type="GO" id="GO:0032259">
    <property type="term" value="P:methylation"/>
    <property type="evidence" value="ECO:0007669"/>
    <property type="project" value="UniProtKB-KW"/>
</dbReference>